<evidence type="ECO:0000259" key="2">
    <source>
        <dbReference type="Pfam" id="PF19089"/>
    </source>
</evidence>
<name>A0A4R3KX17_9SPHI</name>
<keyword evidence="4" id="KW-1185">Reference proteome</keyword>
<dbReference type="Proteomes" id="UP000295807">
    <property type="component" value="Unassembled WGS sequence"/>
</dbReference>
<dbReference type="OrthoDB" id="1117410at2"/>
<evidence type="ECO:0000256" key="1">
    <source>
        <dbReference type="SAM" id="SignalP"/>
    </source>
</evidence>
<feature type="domain" description="DUF5777" evidence="2">
    <location>
        <begin position="47"/>
        <end position="291"/>
    </location>
</feature>
<dbReference type="EMBL" id="SMAD01000001">
    <property type="protein sequence ID" value="TCS90205.1"/>
    <property type="molecule type" value="Genomic_DNA"/>
</dbReference>
<evidence type="ECO:0000313" key="3">
    <source>
        <dbReference type="EMBL" id="TCS90205.1"/>
    </source>
</evidence>
<dbReference type="RefSeq" id="WP_132127655.1">
    <property type="nucleotide sequence ID" value="NZ_CP042432.1"/>
</dbReference>
<reference evidence="3 4" key="1">
    <citation type="submission" date="2019-03" db="EMBL/GenBank/DDBJ databases">
        <title>Genomic Encyclopedia of Type Strains, Phase IV (KMG-IV): sequencing the most valuable type-strain genomes for metagenomic binning, comparative biology and taxonomic classification.</title>
        <authorList>
            <person name="Goeker M."/>
        </authorList>
    </citation>
    <scope>NUCLEOTIDE SEQUENCE [LARGE SCALE GENOMIC DNA]</scope>
    <source>
        <strain evidence="3 4">DSM 21100</strain>
    </source>
</reference>
<sequence length="300" mass="33257">MKNNVLFAIALFLLQAGLPSGSLAQDSLLSVLDSAGTAEYDKVIATFKASRIINGQSIEGSGAGELQLVISHRFGQVDNGVQTFFGLDDANTMLSLEYGISDKLQVALQRSSFNKMVDGFLKYRFLDQTRDDRMPFSAALFLEATVNTTATSDEAVVRRDFKHRWAYVTQVLLARKFGEAFSLQLSPTLLHRNLVPLNEDPVDLPALGAGARYKLSERMSLNLEYFYRFREDAAGSHNPFAIGLDIETGGHVFQLHFTNARQMTERGFLTETSGDFFKGNIHFGFNISRVFQLGGGKSSR</sequence>
<accession>A0A4R3KX17</accession>
<proteinExistence type="predicted"/>
<gene>
    <name evidence="3" type="ORF">EDD80_101404</name>
</gene>
<keyword evidence="1" id="KW-0732">Signal</keyword>
<dbReference type="AlphaFoldDB" id="A0A4R3KX17"/>
<feature type="chain" id="PRO_5020390622" description="DUF5777 domain-containing protein" evidence="1">
    <location>
        <begin position="25"/>
        <end position="300"/>
    </location>
</feature>
<comment type="caution">
    <text evidence="3">The sequence shown here is derived from an EMBL/GenBank/DDBJ whole genome shotgun (WGS) entry which is preliminary data.</text>
</comment>
<evidence type="ECO:0000313" key="4">
    <source>
        <dbReference type="Proteomes" id="UP000295807"/>
    </source>
</evidence>
<protein>
    <recommendedName>
        <fullName evidence="2">DUF5777 domain-containing protein</fullName>
    </recommendedName>
</protein>
<organism evidence="3 4">
    <name type="scientific">Anseongella ginsenosidimutans</name>
    <dbReference type="NCBI Taxonomy" id="496056"/>
    <lineage>
        <taxon>Bacteria</taxon>
        <taxon>Pseudomonadati</taxon>
        <taxon>Bacteroidota</taxon>
        <taxon>Sphingobacteriia</taxon>
        <taxon>Sphingobacteriales</taxon>
        <taxon>Sphingobacteriaceae</taxon>
        <taxon>Anseongella</taxon>
    </lineage>
</organism>
<feature type="signal peptide" evidence="1">
    <location>
        <begin position="1"/>
        <end position="24"/>
    </location>
</feature>
<dbReference type="InterPro" id="IPR045916">
    <property type="entry name" value="DUF5777"/>
</dbReference>
<dbReference type="Pfam" id="PF19089">
    <property type="entry name" value="DUF5777"/>
    <property type="match status" value="1"/>
</dbReference>